<dbReference type="GO" id="GO:0016829">
    <property type="term" value="F:lyase activity"/>
    <property type="evidence" value="ECO:0007669"/>
    <property type="project" value="UniProtKB-KW"/>
</dbReference>
<sequence>MVVTIQPNDSILNPLSFSLDLPPLPQPRPLLMVGHGTRDPQGRQAFLDFAHAYHQLDPCRPVFPCFLELTQPSIFEVLSQCAVEGYTDLSVLPILLFAARHNKFDVTNELDRARQAFPQLRYHYGRHYGIAPEILTLWRSRLEMLDSPEFNPRGIGRDDTVLLVVGRGSSDPDANGDVFKLARMLWEGSGYKTVEVCFIGITHPRLEVGFARANLYQPQRVIVLPHFMFTGALVKKIYTLTATAQQQYPAVEYVNLPEIGLHPQLFYLTRQREIETLTGQVAMNCEACKFRLAAIAHGADHSHHHHHDHNHNHESHSHGHHHPSVNLDHLPSYHQRIWQVP</sequence>
<evidence type="ECO:0000313" key="4">
    <source>
        <dbReference type="EMBL" id="ATS19348.1"/>
    </source>
</evidence>
<keyword evidence="2" id="KW-0456">Lyase</keyword>
<organism evidence="4 5">
    <name type="scientific">Parathermosynechococcus lividus PCC 6715</name>
    <dbReference type="NCBI Taxonomy" id="1917166"/>
    <lineage>
        <taxon>Bacteria</taxon>
        <taxon>Bacillati</taxon>
        <taxon>Cyanobacteriota</taxon>
        <taxon>Cyanophyceae</taxon>
        <taxon>Acaryochloridales</taxon>
        <taxon>Thermosynechococcaceae</taxon>
        <taxon>Parathermosynechococcus</taxon>
    </lineage>
</organism>
<reference evidence="5" key="2">
    <citation type="journal article" date="2022" name="Front. Microbiol.">
        <title>Comparative Genomic Analysis Revealed Distinct Molecular Components and Organization of CO2-Concentrating Mechanism in Thermophilic Cyanobacteria.</title>
        <authorList>
            <person name="Tang J."/>
            <person name="Zhou H."/>
            <person name="Yao D."/>
            <person name="Riaz S."/>
            <person name="You D."/>
            <person name="Klepacz-Smolka A."/>
            <person name="Daroch M."/>
        </authorList>
    </citation>
    <scope>NUCLEOTIDE SEQUENCE [LARGE SCALE GENOMIC DNA]</scope>
    <source>
        <strain evidence="5">PCC 6715</strain>
    </source>
</reference>
<evidence type="ECO:0000256" key="2">
    <source>
        <dbReference type="ARBA" id="ARBA00023239"/>
    </source>
</evidence>
<dbReference type="SUPFAM" id="SSF53800">
    <property type="entry name" value="Chelatase"/>
    <property type="match status" value="1"/>
</dbReference>
<dbReference type="PANTHER" id="PTHR33542:SF3">
    <property type="entry name" value="SIROHYDROCHLORIN FERROCHELATASE, CHLOROPLASTIC"/>
    <property type="match status" value="1"/>
</dbReference>
<dbReference type="RefSeq" id="WP_099799683.1">
    <property type="nucleotide sequence ID" value="NZ_CP018092.1"/>
</dbReference>
<dbReference type="EMBL" id="CP018092">
    <property type="protein sequence ID" value="ATS19348.1"/>
    <property type="molecule type" value="Genomic_DNA"/>
</dbReference>
<dbReference type="CDD" id="cd03416">
    <property type="entry name" value="CbiX_SirB_N"/>
    <property type="match status" value="1"/>
</dbReference>
<reference evidence="4 5" key="1">
    <citation type="submission" date="2016-11" db="EMBL/GenBank/DDBJ databases">
        <title>Complete genome sequence of thermophilic cyanobacteria strain Synechococcus sp. PCC6715.</title>
        <authorList>
            <person name="Tang J."/>
            <person name="Daroch M."/>
            <person name="Liang Y."/>
            <person name="Jiang D."/>
            <person name="Shah M."/>
        </authorList>
    </citation>
    <scope>NUCLEOTIDE SEQUENCE [LARGE SCALE GENOMIC DNA]</scope>
    <source>
        <strain evidence="4 5">PCC 6715</strain>
    </source>
</reference>
<dbReference type="KEGG" id="slw:BRW62_12100"/>
<dbReference type="Proteomes" id="UP000231057">
    <property type="component" value="Chromosome"/>
</dbReference>
<dbReference type="OrthoDB" id="9797895at2"/>
<dbReference type="PANTHER" id="PTHR33542">
    <property type="entry name" value="SIROHYDROCHLORIN FERROCHELATASE, CHLOROPLASTIC"/>
    <property type="match status" value="1"/>
</dbReference>
<dbReference type="Pfam" id="PF01903">
    <property type="entry name" value="CbiX"/>
    <property type="match status" value="2"/>
</dbReference>
<accession>A0A2D2Q4B6</accession>
<dbReference type="InterPro" id="IPR002762">
    <property type="entry name" value="CbiX-like"/>
</dbReference>
<keyword evidence="5" id="KW-1185">Reference proteome</keyword>
<dbReference type="InterPro" id="IPR050963">
    <property type="entry name" value="Sirohydro_Cobaltochel/CbiX"/>
</dbReference>
<gene>
    <name evidence="4" type="ORF">BRW62_12100</name>
</gene>
<protein>
    <submittedName>
        <fullName evidence="4">Sirohydrochlorin chelatase</fullName>
    </submittedName>
</protein>
<feature type="region of interest" description="Disordered" evidence="3">
    <location>
        <begin position="299"/>
        <end position="326"/>
    </location>
</feature>
<keyword evidence="1" id="KW-0479">Metal-binding</keyword>
<evidence type="ECO:0000313" key="5">
    <source>
        <dbReference type="Proteomes" id="UP000231057"/>
    </source>
</evidence>
<dbReference type="CDD" id="cd03414">
    <property type="entry name" value="CbiX_SirB_C"/>
    <property type="match status" value="1"/>
</dbReference>
<name>A0A2D2Q4B6_PARLV</name>
<dbReference type="AlphaFoldDB" id="A0A2D2Q4B6"/>
<dbReference type="Gene3D" id="3.40.50.1400">
    <property type="match status" value="2"/>
</dbReference>
<dbReference type="GO" id="GO:0046872">
    <property type="term" value="F:metal ion binding"/>
    <property type="evidence" value="ECO:0007669"/>
    <property type="project" value="UniProtKB-KW"/>
</dbReference>
<evidence type="ECO:0000256" key="3">
    <source>
        <dbReference type="SAM" id="MobiDB-lite"/>
    </source>
</evidence>
<evidence type="ECO:0000256" key="1">
    <source>
        <dbReference type="ARBA" id="ARBA00022723"/>
    </source>
</evidence>
<proteinExistence type="predicted"/>